<dbReference type="PROSITE" id="PS50181">
    <property type="entry name" value="FBOX"/>
    <property type="match status" value="1"/>
</dbReference>
<evidence type="ECO:0000313" key="2">
    <source>
        <dbReference type="EMBL" id="CAF1096149.1"/>
    </source>
</evidence>
<reference evidence="3" key="1">
    <citation type="submission" date="2021-02" db="EMBL/GenBank/DDBJ databases">
        <authorList>
            <person name="Nowell W R."/>
        </authorList>
    </citation>
    <scope>NUCLEOTIDE SEQUENCE</scope>
</reference>
<name>A0A816G5N1_9BILA</name>
<evidence type="ECO:0000259" key="1">
    <source>
        <dbReference type="PROSITE" id="PS50181"/>
    </source>
</evidence>
<dbReference type="Proteomes" id="UP000663855">
    <property type="component" value="Unassembled WGS sequence"/>
</dbReference>
<dbReference type="AlphaFoldDB" id="A0A816G5N1"/>
<dbReference type="EMBL" id="CAJNOW010018930">
    <property type="protein sequence ID" value="CAF1669552.1"/>
    <property type="molecule type" value="Genomic_DNA"/>
</dbReference>
<evidence type="ECO:0000313" key="5">
    <source>
        <dbReference type="Proteomes" id="UP000663834"/>
    </source>
</evidence>
<dbReference type="EMBL" id="CAJNOV010002258">
    <property type="protein sequence ID" value="CAF1096149.1"/>
    <property type="molecule type" value="Genomic_DNA"/>
</dbReference>
<organism evidence="3 5">
    <name type="scientific">Rotaria magnacalcarata</name>
    <dbReference type="NCBI Taxonomy" id="392030"/>
    <lineage>
        <taxon>Eukaryota</taxon>
        <taxon>Metazoa</taxon>
        <taxon>Spiralia</taxon>
        <taxon>Gnathifera</taxon>
        <taxon>Rotifera</taxon>
        <taxon>Eurotatoria</taxon>
        <taxon>Bdelloidea</taxon>
        <taxon>Philodinida</taxon>
        <taxon>Philodinidae</taxon>
        <taxon>Rotaria</taxon>
    </lineage>
</organism>
<proteinExistence type="predicted"/>
<comment type="caution">
    <text evidence="3">The sequence shown here is derived from an EMBL/GenBank/DDBJ whole genome shotgun (WGS) entry which is preliminary data.</text>
</comment>
<dbReference type="EMBL" id="CAJOBH010000511">
    <property type="protein sequence ID" value="CAF3797694.1"/>
    <property type="molecule type" value="Genomic_DNA"/>
</dbReference>
<evidence type="ECO:0000313" key="4">
    <source>
        <dbReference type="EMBL" id="CAF3797694.1"/>
    </source>
</evidence>
<dbReference type="Proteomes" id="UP000663834">
    <property type="component" value="Unassembled WGS sequence"/>
</dbReference>
<dbReference type="Gene3D" id="1.20.1280.50">
    <property type="match status" value="1"/>
</dbReference>
<dbReference type="OrthoDB" id="10036043at2759"/>
<sequence length="123" mass="14673">MKTLIKQLPAELWISIFSYLKAHDLLQIFTNLNTYFDELIASDHLLFNMRFGKSDRNPFEYSIRSYWPDFILHRIVGIQPILQHKTSHISEFLRWHCTNLIQLKSLEVKLRGREIPTICNTLQ</sequence>
<dbReference type="Proteomes" id="UP000681967">
    <property type="component" value="Unassembled WGS sequence"/>
</dbReference>
<accession>A0A816G5N1</accession>
<dbReference type="SUPFAM" id="SSF81383">
    <property type="entry name" value="F-box domain"/>
    <property type="match status" value="1"/>
</dbReference>
<evidence type="ECO:0000313" key="3">
    <source>
        <dbReference type="EMBL" id="CAF1669552.1"/>
    </source>
</evidence>
<protein>
    <recommendedName>
        <fullName evidence="1">F-box domain-containing protein</fullName>
    </recommendedName>
</protein>
<feature type="domain" description="F-box" evidence="1">
    <location>
        <begin position="2"/>
        <end position="49"/>
    </location>
</feature>
<dbReference type="InterPro" id="IPR001810">
    <property type="entry name" value="F-box_dom"/>
</dbReference>
<dbReference type="InterPro" id="IPR036047">
    <property type="entry name" value="F-box-like_dom_sf"/>
</dbReference>
<gene>
    <name evidence="4" type="ORF">BYL167_LOCUS2816</name>
    <name evidence="2" type="ORF">CJN711_LOCUS6915</name>
    <name evidence="3" type="ORF">KQP761_LOCUS33970</name>
</gene>